<comment type="pathway">
    <text evidence="6">Cofactor biosynthesis; riboflavin biosynthesis; 2-hydroxy-3-oxobutyl phosphate from D-ribulose 5-phosphate: step 1/1.</text>
</comment>
<sequence length="229" mass="24981">MPLTEAIEALKAGRFVLVHDDKGRENEIDMVVAAEHVTPAHIAAMRQDAGGLLCLAIANEVTTKLGLVYMHDMIASMGKVNPVFSRLVEGRAAYGDKPSFSISVNHRNTFTGITDQDRALTISEMAKVCKRIDNGGIEEFARNFRAPGHVPVLIAARNLLSDRNGHTELCVYLMKLANMTPAVAICEMMDSQTHRALSIEKALAYAKKSGMPLVEASELKEAHQRAKVA</sequence>
<protein>
    <recommendedName>
        <fullName evidence="6">3,4-dihydroxy-2-butanone 4-phosphate synthase</fullName>
        <shortName evidence="6">DHBP synthase</shortName>
        <ecNumber evidence="6">4.1.99.12</ecNumber>
    </recommendedName>
</protein>
<dbReference type="EMBL" id="CP007536">
    <property type="protein sequence ID" value="AIC16448.1"/>
    <property type="molecule type" value="Genomic_DNA"/>
</dbReference>
<dbReference type="GO" id="GO:0005829">
    <property type="term" value="C:cytosol"/>
    <property type="evidence" value="ECO:0007669"/>
    <property type="project" value="TreeGrafter"/>
</dbReference>
<dbReference type="GO" id="GO:0046872">
    <property type="term" value="F:metal ion binding"/>
    <property type="evidence" value="ECO:0007669"/>
    <property type="project" value="UniProtKB-KW"/>
</dbReference>
<dbReference type="PANTHER" id="PTHR21327">
    <property type="entry name" value="GTP CYCLOHYDROLASE II-RELATED"/>
    <property type="match status" value="1"/>
</dbReference>
<dbReference type="PANTHER" id="PTHR21327:SF46">
    <property type="entry name" value="3,4-DIHYDROXY-2-BUTANONE 4-PHOSPHATE SYNTHASE"/>
    <property type="match status" value="1"/>
</dbReference>
<dbReference type="GO" id="GO:0009231">
    <property type="term" value="P:riboflavin biosynthetic process"/>
    <property type="evidence" value="ECO:0007669"/>
    <property type="project" value="UniProtKB-UniPathway"/>
</dbReference>
<dbReference type="EC" id="4.1.99.12" evidence="6"/>
<keyword evidence="2 6" id="KW-0479">Metal-binding</keyword>
<evidence type="ECO:0000256" key="1">
    <source>
        <dbReference type="ARBA" id="ARBA00022619"/>
    </source>
</evidence>
<proteinExistence type="inferred from homology"/>
<comment type="function">
    <text evidence="6">Catalyzes the conversion of D-ribulose 5-phosphate to formate and 3,4-dihydroxy-2-butanone 4-phosphate.</text>
</comment>
<evidence type="ECO:0000256" key="6">
    <source>
        <dbReference type="RuleBase" id="RU003843"/>
    </source>
</evidence>
<accession>A0A060HLW2</accession>
<dbReference type="SUPFAM" id="SSF55821">
    <property type="entry name" value="YrdC/RibB"/>
    <property type="match status" value="1"/>
</dbReference>
<keyword evidence="1 6" id="KW-0686">Riboflavin biosynthesis</keyword>
<dbReference type="Pfam" id="PF00926">
    <property type="entry name" value="DHBP_synthase"/>
    <property type="match status" value="1"/>
</dbReference>
<evidence type="ECO:0000313" key="7">
    <source>
        <dbReference type="EMBL" id="AIC16448.1"/>
    </source>
</evidence>
<keyword evidence="8" id="KW-1185">Reference proteome</keyword>
<dbReference type="Proteomes" id="UP000027093">
    <property type="component" value="Chromosome"/>
</dbReference>
<comment type="cofactor">
    <cofactor evidence="6">
        <name>Mg(2+)</name>
        <dbReference type="ChEBI" id="CHEBI:18420"/>
    </cofactor>
    <cofactor evidence="6">
        <name>Mn(2+)</name>
        <dbReference type="ChEBI" id="CHEBI:29035"/>
    </cofactor>
    <text evidence="6">Binds 2 divalent metal cations per subunit. Magnesium or manganese.</text>
</comment>
<keyword evidence="4 6" id="KW-0464">Manganese</keyword>
<evidence type="ECO:0000313" key="8">
    <source>
        <dbReference type="Proteomes" id="UP000027093"/>
    </source>
</evidence>
<gene>
    <name evidence="7" type="primary">ribB</name>
    <name evidence="7" type="ORF">NVIE_021880</name>
</gene>
<dbReference type="AlphaFoldDB" id="A0A060HLW2"/>
<dbReference type="OrthoDB" id="25735at2157"/>
<comment type="catalytic activity">
    <reaction evidence="6">
        <text>D-ribulose 5-phosphate = (2S)-2-hydroxy-3-oxobutyl phosphate + formate + H(+)</text>
        <dbReference type="Rhea" id="RHEA:18457"/>
        <dbReference type="ChEBI" id="CHEBI:15378"/>
        <dbReference type="ChEBI" id="CHEBI:15740"/>
        <dbReference type="ChEBI" id="CHEBI:58121"/>
        <dbReference type="ChEBI" id="CHEBI:58830"/>
        <dbReference type="EC" id="4.1.99.12"/>
    </reaction>
</comment>
<evidence type="ECO:0000256" key="5">
    <source>
        <dbReference type="ARBA" id="ARBA00023239"/>
    </source>
</evidence>
<dbReference type="InterPro" id="IPR000422">
    <property type="entry name" value="DHBP_synthase_RibB"/>
</dbReference>
<dbReference type="GO" id="GO:0008686">
    <property type="term" value="F:3,4-dihydroxy-2-butanone-4-phosphate synthase activity"/>
    <property type="evidence" value="ECO:0007669"/>
    <property type="project" value="UniProtKB-EC"/>
</dbReference>
<dbReference type="InterPro" id="IPR017945">
    <property type="entry name" value="DHBP_synth_RibB-like_a/b_dom"/>
</dbReference>
<keyword evidence="3 6" id="KW-0460">Magnesium</keyword>
<dbReference type="STRING" id="926571.NVIE_021880"/>
<reference evidence="7 8" key="1">
    <citation type="journal article" date="2014" name="Int. J. Syst. Evol. Microbiol.">
        <title>Nitrososphaera viennensis gen. nov., sp. nov., an aerobic and mesophilic, ammonia-oxidizing archaeon from soil and a member of the archaeal phylum Thaumarchaeota.</title>
        <authorList>
            <person name="Stieglmeier M."/>
            <person name="Klingl A."/>
            <person name="Alves R.J."/>
            <person name="Rittmann S.K."/>
            <person name="Melcher M."/>
            <person name="Leisch N."/>
            <person name="Schleper C."/>
        </authorList>
    </citation>
    <scope>NUCLEOTIDE SEQUENCE [LARGE SCALE GENOMIC DNA]</scope>
    <source>
        <strain evidence="7">EN76</strain>
    </source>
</reference>
<dbReference type="NCBIfam" id="TIGR00506">
    <property type="entry name" value="ribB"/>
    <property type="match status" value="1"/>
</dbReference>
<evidence type="ECO:0000256" key="2">
    <source>
        <dbReference type="ARBA" id="ARBA00022723"/>
    </source>
</evidence>
<dbReference type="GeneID" id="74947429"/>
<dbReference type="HOGENOM" id="CLU_020273_3_2_2"/>
<evidence type="ECO:0000256" key="4">
    <source>
        <dbReference type="ARBA" id="ARBA00023211"/>
    </source>
</evidence>
<evidence type="ECO:0000256" key="3">
    <source>
        <dbReference type="ARBA" id="ARBA00022842"/>
    </source>
</evidence>
<comment type="similarity">
    <text evidence="6">Belongs to the DHBP synthase family.</text>
</comment>
<name>A0A060HLW2_9ARCH</name>
<comment type="subunit">
    <text evidence="6">Homodimer.</text>
</comment>
<dbReference type="RefSeq" id="WP_075055203.1">
    <property type="nucleotide sequence ID" value="NZ_CP007536.1"/>
</dbReference>
<dbReference type="UniPathway" id="UPA00275">
    <property type="reaction ID" value="UER00399"/>
</dbReference>
<dbReference type="KEGG" id="nvn:NVIE_021880"/>
<keyword evidence="5 6" id="KW-0456">Lyase</keyword>
<dbReference type="Gene3D" id="3.90.870.10">
    <property type="entry name" value="DHBP synthase"/>
    <property type="match status" value="1"/>
</dbReference>
<organism evidence="7 8">
    <name type="scientific">Nitrososphaera viennensis EN76</name>
    <dbReference type="NCBI Taxonomy" id="926571"/>
    <lineage>
        <taxon>Archaea</taxon>
        <taxon>Nitrososphaerota</taxon>
        <taxon>Nitrososphaeria</taxon>
        <taxon>Nitrososphaerales</taxon>
        <taxon>Nitrososphaeraceae</taxon>
        <taxon>Nitrososphaera</taxon>
    </lineage>
</organism>